<dbReference type="GO" id="GO:0008270">
    <property type="term" value="F:zinc ion binding"/>
    <property type="evidence" value="ECO:0007669"/>
    <property type="project" value="UniProtKB-KW"/>
</dbReference>
<dbReference type="InterPro" id="IPR013083">
    <property type="entry name" value="Znf_RING/FYVE/PHD"/>
</dbReference>
<dbReference type="GO" id="GO:0016567">
    <property type="term" value="P:protein ubiquitination"/>
    <property type="evidence" value="ECO:0007669"/>
    <property type="project" value="InterPro"/>
</dbReference>
<feature type="transmembrane region" description="Helical" evidence="13">
    <location>
        <begin position="38"/>
        <end position="59"/>
    </location>
</feature>
<reference evidence="15 16" key="1">
    <citation type="journal article" date="2013" name="Proc. Natl. Acad. Sci. U.S.A.">
        <title>Fine-scale variation in meiotic recombination in Mimulus inferred from population shotgun sequencing.</title>
        <authorList>
            <person name="Hellsten U."/>
            <person name="Wright K.M."/>
            <person name="Jenkins J."/>
            <person name="Shu S."/>
            <person name="Yuan Y."/>
            <person name="Wessler S.R."/>
            <person name="Schmutz J."/>
            <person name="Willis J.H."/>
            <person name="Rokhsar D.S."/>
        </authorList>
    </citation>
    <scope>NUCLEOTIDE SEQUENCE [LARGE SCALE GENOMIC DNA]</scope>
    <source>
        <strain evidence="16">cv. DUN x IM62</strain>
    </source>
</reference>
<keyword evidence="5 13" id="KW-0812">Transmembrane</keyword>
<evidence type="ECO:0000256" key="8">
    <source>
        <dbReference type="ARBA" id="ARBA00022989"/>
    </source>
</evidence>
<evidence type="ECO:0000313" key="16">
    <source>
        <dbReference type="Proteomes" id="UP000030748"/>
    </source>
</evidence>
<dbReference type="InterPro" id="IPR044602">
    <property type="entry name" value="ATL10/ATL72-79-like"/>
</dbReference>
<dbReference type="EMBL" id="KI630628">
    <property type="protein sequence ID" value="EYU35209.1"/>
    <property type="molecule type" value="Genomic_DNA"/>
</dbReference>
<evidence type="ECO:0000313" key="15">
    <source>
        <dbReference type="EMBL" id="EYU35209.1"/>
    </source>
</evidence>
<gene>
    <name evidence="15" type="ORF">MIMGU_mgv1a017957mg</name>
</gene>
<evidence type="ECO:0000259" key="14">
    <source>
        <dbReference type="PROSITE" id="PS50089"/>
    </source>
</evidence>
<dbReference type="GO" id="GO:0061630">
    <property type="term" value="F:ubiquitin protein ligase activity"/>
    <property type="evidence" value="ECO:0000318"/>
    <property type="project" value="GO_Central"/>
</dbReference>
<dbReference type="CDD" id="cd16461">
    <property type="entry name" value="RING-H2_EL5-like"/>
    <property type="match status" value="1"/>
</dbReference>
<protein>
    <recommendedName>
        <fullName evidence="3">RING-type E3 ubiquitin transferase</fullName>
        <ecNumber evidence="3">2.3.2.27</ecNumber>
    </recommendedName>
</protein>
<keyword evidence="4" id="KW-0808">Transferase</keyword>
<comment type="subcellular location">
    <subcellularLocation>
        <location evidence="2">Membrane</location>
        <topology evidence="2">Single-pass membrane protein</topology>
    </subcellularLocation>
</comment>
<evidence type="ECO:0000256" key="10">
    <source>
        <dbReference type="ARBA" id="ARBA00024209"/>
    </source>
</evidence>
<dbReference type="Pfam" id="PF13639">
    <property type="entry name" value="zf-RING_2"/>
    <property type="match status" value="1"/>
</dbReference>
<evidence type="ECO:0000256" key="5">
    <source>
        <dbReference type="ARBA" id="ARBA00022692"/>
    </source>
</evidence>
<keyword evidence="7" id="KW-0862">Zinc</keyword>
<dbReference type="EC" id="2.3.2.27" evidence="3"/>
<sequence length="190" mass="19613">MNFYHRPHRLLLDAQLGGAPPSDGGGSHGGRENLDANMVIILGALLCALVCVLGINSIARFMLRCARRVDAGEEAPPRFCGGGGLEKGMLRRIPVAAYGSGGGVSFSSTDCPICLGEFSDGEKVRVLPKCHHCFHVGCVDVWLGSHSSCPTCRRPLVEELAESGGGGEVGNASGGHIGDVTTAASAEDVG</sequence>
<keyword evidence="11" id="KW-0863">Zinc-finger</keyword>
<feature type="region of interest" description="Disordered" evidence="12">
    <location>
        <begin position="163"/>
        <end position="190"/>
    </location>
</feature>
<evidence type="ECO:0000256" key="3">
    <source>
        <dbReference type="ARBA" id="ARBA00012483"/>
    </source>
</evidence>
<dbReference type="AlphaFoldDB" id="A0A022R5C8"/>
<evidence type="ECO:0000256" key="12">
    <source>
        <dbReference type="SAM" id="MobiDB-lite"/>
    </source>
</evidence>
<evidence type="ECO:0000256" key="7">
    <source>
        <dbReference type="ARBA" id="ARBA00022833"/>
    </source>
</evidence>
<evidence type="ECO:0000256" key="6">
    <source>
        <dbReference type="ARBA" id="ARBA00022723"/>
    </source>
</evidence>
<evidence type="ECO:0000256" key="2">
    <source>
        <dbReference type="ARBA" id="ARBA00004167"/>
    </source>
</evidence>
<dbReference type="PROSITE" id="PS50089">
    <property type="entry name" value="ZF_RING_2"/>
    <property type="match status" value="1"/>
</dbReference>
<dbReference type="Proteomes" id="UP000030748">
    <property type="component" value="Unassembled WGS sequence"/>
</dbReference>
<evidence type="ECO:0000256" key="4">
    <source>
        <dbReference type="ARBA" id="ARBA00022679"/>
    </source>
</evidence>
<dbReference type="eggNOG" id="KOG0800">
    <property type="taxonomic scope" value="Eukaryota"/>
</dbReference>
<dbReference type="GO" id="GO:0016020">
    <property type="term" value="C:membrane"/>
    <property type="evidence" value="ECO:0007669"/>
    <property type="project" value="UniProtKB-SubCell"/>
</dbReference>
<dbReference type="Gene3D" id="3.30.40.10">
    <property type="entry name" value="Zinc/RING finger domain, C3HC4 (zinc finger)"/>
    <property type="match status" value="1"/>
</dbReference>
<name>A0A022R5C8_ERYGU</name>
<comment type="similarity">
    <text evidence="10">Belongs to the RING-type zinc finger family. ATL subfamily.</text>
</comment>
<comment type="catalytic activity">
    <reaction evidence="1">
        <text>S-ubiquitinyl-[E2 ubiquitin-conjugating enzyme]-L-cysteine + [acceptor protein]-L-lysine = [E2 ubiquitin-conjugating enzyme]-L-cysteine + N(6)-ubiquitinyl-[acceptor protein]-L-lysine.</text>
        <dbReference type="EC" id="2.3.2.27"/>
    </reaction>
</comment>
<dbReference type="PANTHER" id="PTHR46905">
    <property type="entry name" value="RING-H2 FINGER PROTEIN ATL78"/>
    <property type="match status" value="1"/>
</dbReference>
<feature type="domain" description="RING-type" evidence="14">
    <location>
        <begin position="111"/>
        <end position="153"/>
    </location>
</feature>
<dbReference type="SUPFAM" id="SSF57850">
    <property type="entry name" value="RING/U-box"/>
    <property type="match status" value="1"/>
</dbReference>
<evidence type="ECO:0000256" key="1">
    <source>
        <dbReference type="ARBA" id="ARBA00000900"/>
    </source>
</evidence>
<keyword evidence="16" id="KW-1185">Reference proteome</keyword>
<feature type="compositionally biased region" description="Gly residues" evidence="12">
    <location>
        <begin position="163"/>
        <end position="177"/>
    </location>
</feature>
<keyword evidence="8 13" id="KW-1133">Transmembrane helix</keyword>
<evidence type="ECO:0000256" key="11">
    <source>
        <dbReference type="PROSITE-ProRule" id="PRU00175"/>
    </source>
</evidence>
<dbReference type="PANTHER" id="PTHR46905:SF21">
    <property type="entry name" value="RING-TYPE E3 UBIQUITIN TRANSFERASE"/>
    <property type="match status" value="1"/>
</dbReference>
<organism evidence="15 16">
    <name type="scientific">Erythranthe guttata</name>
    <name type="common">Yellow monkey flower</name>
    <name type="synonym">Mimulus guttatus</name>
    <dbReference type="NCBI Taxonomy" id="4155"/>
    <lineage>
        <taxon>Eukaryota</taxon>
        <taxon>Viridiplantae</taxon>
        <taxon>Streptophyta</taxon>
        <taxon>Embryophyta</taxon>
        <taxon>Tracheophyta</taxon>
        <taxon>Spermatophyta</taxon>
        <taxon>Magnoliopsida</taxon>
        <taxon>eudicotyledons</taxon>
        <taxon>Gunneridae</taxon>
        <taxon>Pentapetalae</taxon>
        <taxon>asterids</taxon>
        <taxon>lamiids</taxon>
        <taxon>Lamiales</taxon>
        <taxon>Phrymaceae</taxon>
        <taxon>Erythranthe</taxon>
    </lineage>
</organism>
<dbReference type="OMA" id="RILPECC"/>
<evidence type="ECO:0000256" key="13">
    <source>
        <dbReference type="SAM" id="Phobius"/>
    </source>
</evidence>
<dbReference type="PhylomeDB" id="A0A022R5C8"/>
<accession>A0A022R5C8</accession>
<evidence type="ECO:0000256" key="9">
    <source>
        <dbReference type="ARBA" id="ARBA00023136"/>
    </source>
</evidence>
<keyword evidence="9 13" id="KW-0472">Membrane</keyword>
<keyword evidence="6" id="KW-0479">Metal-binding</keyword>
<dbReference type="InterPro" id="IPR001841">
    <property type="entry name" value="Znf_RING"/>
</dbReference>
<proteinExistence type="inferred from homology"/>
<dbReference type="SMART" id="SM00184">
    <property type="entry name" value="RING"/>
    <property type="match status" value="1"/>
</dbReference>
<dbReference type="OrthoDB" id="8062037at2759"/>
<dbReference type="KEGG" id="egt:105960387"/>